<evidence type="ECO:0000313" key="2">
    <source>
        <dbReference type="Proteomes" id="UP000060778"/>
    </source>
</evidence>
<reference evidence="1 2" key="1">
    <citation type="submission" date="2013-11" db="EMBL/GenBank/DDBJ databases">
        <title>Comparative genomics of Ignicoccus.</title>
        <authorList>
            <person name="Podar M."/>
        </authorList>
    </citation>
    <scope>NUCLEOTIDE SEQUENCE [LARGE SCALE GENOMIC DNA]</scope>
    <source>
        <strain evidence="1 2">DSM 13165</strain>
    </source>
</reference>
<organism evidence="1 2">
    <name type="scientific">Ignicoccus islandicus DSM 13165</name>
    <dbReference type="NCBI Taxonomy" id="940295"/>
    <lineage>
        <taxon>Archaea</taxon>
        <taxon>Thermoproteota</taxon>
        <taxon>Thermoprotei</taxon>
        <taxon>Desulfurococcales</taxon>
        <taxon>Desulfurococcaceae</taxon>
        <taxon>Ignicoccus</taxon>
    </lineage>
</organism>
<protein>
    <submittedName>
        <fullName evidence="1">Uncharacterized protein</fullName>
    </submittedName>
</protein>
<dbReference type="KEGG" id="iis:EYM_05440"/>
<dbReference type="OrthoDB" id="385552at2157"/>
<dbReference type="Proteomes" id="UP000060778">
    <property type="component" value="Chromosome"/>
</dbReference>
<dbReference type="EMBL" id="CP006867">
    <property type="protein sequence ID" value="ALU12585.1"/>
    <property type="molecule type" value="Genomic_DNA"/>
</dbReference>
<keyword evidence="2" id="KW-1185">Reference proteome</keyword>
<dbReference type="RefSeq" id="WP_075050003.1">
    <property type="nucleotide sequence ID" value="NZ_CP006867.1"/>
</dbReference>
<evidence type="ECO:0000313" key="1">
    <source>
        <dbReference type="EMBL" id="ALU12585.1"/>
    </source>
</evidence>
<gene>
    <name evidence="1" type="ORF">EYM_05440</name>
</gene>
<dbReference type="GeneID" id="30680471"/>
<sequence length="213" mass="23303">MRSLLVLVIASLLAEAFSSTVISGEVRALIPTGEQWIWVLNNSVVIASSPPNQLNGTWKVVSIEAPPGVNAYVLVKGPWICKIEALNLLGTEVKPIVISNASIPKIRCDTRYLWGNLRDLVGKGNYLVVFIPLSQDLISALGSFSSSVCLDVEYNAILENSTMVVNVTAKPLKPWIRICPPSKLVDVIVAWGEATQVDVYFNGRKVFHFPNSK</sequence>
<accession>A0A0U3FA86</accession>
<dbReference type="AlphaFoldDB" id="A0A0U3FA86"/>
<name>A0A0U3FA86_9CREN</name>
<proteinExistence type="predicted"/>